<dbReference type="PROSITE" id="PS00201">
    <property type="entry name" value="FLAVODOXIN"/>
    <property type="match status" value="1"/>
</dbReference>
<feature type="domain" description="Flavodoxin-like" evidence="2">
    <location>
        <begin position="2"/>
        <end position="65"/>
    </location>
</feature>
<evidence type="ECO:0000313" key="3">
    <source>
        <dbReference type="EMBL" id="GAF03717.1"/>
    </source>
</evidence>
<dbReference type="Pfam" id="PF00258">
    <property type="entry name" value="Flavodoxin_1"/>
    <property type="match status" value="1"/>
</dbReference>
<dbReference type="InterPro" id="IPR008254">
    <property type="entry name" value="Flavodoxin/NO_synth"/>
</dbReference>
<reference evidence="3 4" key="1">
    <citation type="journal article" date="2014" name="Genome Announc.">
        <title>Draft Genome Sequence of Cytophaga fermentans JCM 21142T, a Facultative Anaerobe Isolated from Marine Mud.</title>
        <authorList>
            <person name="Starns D."/>
            <person name="Oshima K."/>
            <person name="Suda W."/>
            <person name="Iino T."/>
            <person name="Yuki M."/>
            <person name="Inoue J."/>
            <person name="Kitamura K."/>
            <person name="Iida T."/>
            <person name="Darby A."/>
            <person name="Hattori M."/>
            <person name="Ohkuma M."/>
        </authorList>
    </citation>
    <scope>NUCLEOTIDE SEQUENCE [LARGE SCALE GENOMIC DNA]</scope>
    <source>
        <strain evidence="3 4">JCM 21142</strain>
    </source>
</reference>
<gene>
    <name evidence="3" type="ORF">JCM21142_62398</name>
</gene>
<dbReference type="Proteomes" id="UP000019402">
    <property type="component" value="Unassembled WGS sequence"/>
</dbReference>
<organism evidence="3 4">
    <name type="scientific">Saccharicrinis fermentans DSM 9555 = JCM 21142</name>
    <dbReference type="NCBI Taxonomy" id="869213"/>
    <lineage>
        <taxon>Bacteria</taxon>
        <taxon>Pseudomonadati</taxon>
        <taxon>Bacteroidota</taxon>
        <taxon>Bacteroidia</taxon>
        <taxon>Marinilabiliales</taxon>
        <taxon>Marinilabiliaceae</taxon>
        <taxon>Saccharicrinis</taxon>
    </lineage>
</organism>
<evidence type="ECO:0000259" key="2">
    <source>
        <dbReference type="PROSITE" id="PS50902"/>
    </source>
</evidence>
<accession>W7Y6A9</accession>
<dbReference type="EMBL" id="BAMD01000029">
    <property type="protein sequence ID" value="GAF03717.1"/>
    <property type="molecule type" value="Genomic_DNA"/>
</dbReference>
<name>W7Y6A9_9BACT</name>
<protein>
    <submittedName>
        <fullName evidence="3">Flavodoxin</fullName>
    </submittedName>
</protein>
<sequence length="65" mass="7331">MIGIFYGSSVGNTRFVAEKLAQLLPDSQLNPVEQATQPDIEKYDFLILGTSTWGWVICKMILRLL</sequence>
<dbReference type="InterPro" id="IPR029039">
    <property type="entry name" value="Flavoprotein-like_sf"/>
</dbReference>
<keyword evidence="4" id="KW-1185">Reference proteome</keyword>
<dbReference type="GO" id="GO:0009055">
    <property type="term" value="F:electron transfer activity"/>
    <property type="evidence" value="ECO:0007669"/>
    <property type="project" value="InterPro"/>
</dbReference>
<dbReference type="AlphaFoldDB" id="W7Y6A9"/>
<dbReference type="PROSITE" id="PS50902">
    <property type="entry name" value="FLAVODOXIN_LIKE"/>
    <property type="match status" value="1"/>
</dbReference>
<dbReference type="Gene3D" id="3.40.50.360">
    <property type="match status" value="1"/>
</dbReference>
<comment type="cofactor">
    <cofactor evidence="1">
        <name>FMN</name>
        <dbReference type="ChEBI" id="CHEBI:58210"/>
    </cofactor>
</comment>
<evidence type="ECO:0000256" key="1">
    <source>
        <dbReference type="ARBA" id="ARBA00001917"/>
    </source>
</evidence>
<dbReference type="SUPFAM" id="SSF52218">
    <property type="entry name" value="Flavoproteins"/>
    <property type="match status" value="1"/>
</dbReference>
<dbReference type="GO" id="GO:0010181">
    <property type="term" value="F:FMN binding"/>
    <property type="evidence" value="ECO:0007669"/>
    <property type="project" value="InterPro"/>
</dbReference>
<evidence type="ECO:0000313" key="4">
    <source>
        <dbReference type="Proteomes" id="UP000019402"/>
    </source>
</evidence>
<proteinExistence type="predicted"/>
<dbReference type="InterPro" id="IPR001226">
    <property type="entry name" value="Flavodoxin_CS"/>
</dbReference>
<comment type="caution">
    <text evidence="3">The sequence shown here is derived from an EMBL/GenBank/DDBJ whole genome shotgun (WGS) entry which is preliminary data.</text>
</comment>